<dbReference type="EMBL" id="LSFM01000022">
    <property type="protein sequence ID" value="OBY64561.1"/>
    <property type="molecule type" value="Genomic_DNA"/>
</dbReference>
<dbReference type="InterPro" id="IPR011201">
    <property type="entry name" value="Zinc-ribbon_6_bact"/>
</dbReference>
<dbReference type="KEGG" id="pob:LPB03_03200"/>
<dbReference type="Pfam" id="PF15887">
    <property type="entry name" value="Peptidase_Mx"/>
    <property type="match status" value="1"/>
</dbReference>
<reference evidence="3" key="1">
    <citation type="submission" date="2016-02" db="EMBL/GenBank/DDBJ databases">
        <authorList>
            <person name="Shin S.-K."/>
            <person name="Yi H."/>
            <person name="Kim E."/>
        </authorList>
    </citation>
    <scope>NUCLEOTIDE SEQUENCE [LARGE SCALE GENOMIC DNA]</scope>
    <source>
        <strain evidence="3">LPB0003</strain>
    </source>
</reference>
<name>A0A1B8TXW1_9FLAO</name>
<dbReference type="STRING" id="1774273.LPB03_03200"/>
<dbReference type="InterPro" id="IPR031321">
    <property type="entry name" value="UCP012641"/>
</dbReference>
<gene>
    <name evidence="2" type="ORF">LPB3_09295</name>
</gene>
<evidence type="ECO:0000313" key="2">
    <source>
        <dbReference type="EMBL" id="OBY64561.1"/>
    </source>
</evidence>
<feature type="domain" description="Zinc-ribbon" evidence="1">
    <location>
        <begin position="4"/>
        <end position="92"/>
    </location>
</feature>
<sequence length="349" mass="40828">MKIFQCGNCKTSIYFENVECDNCGHLTGYRAEDRKMLTFDFANDTLISDREGIEYKFCKNKEYSVCNWVLEKDSPEEFCSACQLNRTIPKLADADNFENWTHMEIAKHRLIYQLQKIGLSLPNKMDNDDIGLCFDFVSNKSNPKLMTGHANGVVTILIREGNSVLREKARKQLKEPYRTLVGHLRHEVGHYFWDRLIRDNPDTLAEYRTIFGNESQDYGKALETYYKTETPKDWQKEFISQYATSHPWEDWAETWAHYLHIMDMVETGYFFKISVNSIADNDDFKTSISFDPYTIENFDKIVENCVPLSFAVNSMNRAMGIPDIYPFVISPVIIEKLRFIHKLLLTKRN</sequence>
<organism evidence="2 3">
    <name type="scientific">Polaribacter vadi</name>
    <dbReference type="NCBI Taxonomy" id="1774273"/>
    <lineage>
        <taxon>Bacteria</taxon>
        <taxon>Pseudomonadati</taxon>
        <taxon>Bacteroidota</taxon>
        <taxon>Flavobacteriia</taxon>
        <taxon>Flavobacteriales</taxon>
        <taxon>Flavobacteriaceae</taxon>
    </lineage>
</organism>
<evidence type="ECO:0000313" key="3">
    <source>
        <dbReference type="Proteomes" id="UP000092584"/>
    </source>
</evidence>
<accession>A0A1B8TXW1</accession>
<proteinExistence type="predicted"/>
<dbReference type="Pfam" id="PF10005">
    <property type="entry name" value="Zn_ribbon_DZR_6"/>
    <property type="match status" value="1"/>
</dbReference>
<dbReference type="RefSeq" id="WP_065319308.1">
    <property type="nucleotide sequence ID" value="NZ_CP017477.1"/>
</dbReference>
<dbReference type="OrthoDB" id="256753at2"/>
<evidence type="ECO:0000259" key="1">
    <source>
        <dbReference type="Pfam" id="PF10005"/>
    </source>
</evidence>
<dbReference type="Proteomes" id="UP000092584">
    <property type="component" value="Unassembled WGS sequence"/>
</dbReference>
<protein>
    <recommendedName>
        <fullName evidence="1">Zinc-ribbon domain-containing protein</fullName>
    </recommendedName>
</protein>
<dbReference type="AlphaFoldDB" id="A0A1B8TXW1"/>
<comment type="caution">
    <text evidence="2">The sequence shown here is derived from an EMBL/GenBank/DDBJ whole genome shotgun (WGS) entry which is preliminary data.</text>
</comment>
<dbReference type="PIRSF" id="PIRSF012641">
    <property type="entry name" value="UCP012641"/>
    <property type="match status" value="1"/>
</dbReference>
<keyword evidence="3" id="KW-1185">Reference proteome</keyword>
<dbReference type="Gene3D" id="3.40.390.70">
    <property type="match status" value="1"/>
</dbReference>